<comment type="caution">
    <text evidence="7">The sequence shown here is derived from an EMBL/GenBank/DDBJ whole genome shotgun (WGS) entry which is preliminary data.</text>
</comment>
<dbReference type="InterPro" id="IPR056309">
    <property type="entry name" value="CGL160/ATPI_dom"/>
</dbReference>
<protein>
    <recommendedName>
        <fullName evidence="6">Agenet domain-containing protein</fullName>
    </recommendedName>
</protein>
<dbReference type="GO" id="GO:0016020">
    <property type="term" value="C:membrane"/>
    <property type="evidence" value="ECO:0007669"/>
    <property type="project" value="UniProtKB-SubCell"/>
</dbReference>
<keyword evidence="4" id="KW-0472">Membrane</keyword>
<organism evidence="7 8">
    <name type="scientific">Solanum bulbocastanum</name>
    <name type="common">Wild potato</name>
    <dbReference type="NCBI Taxonomy" id="147425"/>
    <lineage>
        <taxon>Eukaryota</taxon>
        <taxon>Viridiplantae</taxon>
        <taxon>Streptophyta</taxon>
        <taxon>Embryophyta</taxon>
        <taxon>Tracheophyta</taxon>
        <taxon>Spermatophyta</taxon>
        <taxon>Magnoliopsida</taxon>
        <taxon>eudicotyledons</taxon>
        <taxon>Gunneridae</taxon>
        <taxon>Pentapetalae</taxon>
        <taxon>asterids</taxon>
        <taxon>lamiids</taxon>
        <taxon>Solanales</taxon>
        <taxon>Solanaceae</taxon>
        <taxon>Solanoideae</taxon>
        <taxon>Solaneae</taxon>
        <taxon>Solanum</taxon>
    </lineage>
</organism>
<comment type="subcellular location">
    <subcellularLocation>
        <location evidence="1">Membrane</location>
        <topology evidence="1">Multi-pass membrane protein</topology>
    </subcellularLocation>
</comment>
<reference evidence="7 8" key="1">
    <citation type="submission" date="2024-02" db="EMBL/GenBank/DDBJ databases">
        <title>de novo genome assembly of Solanum bulbocastanum strain 11H21.</title>
        <authorList>
            <person name="Hosaka A.J."/>
        </authorList>
    </citation>
    <scope>NUCLEOTIDE SEQUENCE [LARGE SCALE GENOMIC DNA]</scope>
    <source>
        <tissue evidence="7">Young leaves</tissue>
    </source>
</reference>
<keyword evidence="2" id="KW-0812">Transmembrane</keyword>
<dbReference type="PANTHER" id="PTHR34118">
    <property type="entry name" value="NF-KAPPA-B INHIBITOR-LIKE PROTEIN-RELATED"/>
    <property type="match status" value="1"/>
</dbReference>
<dbReference type="CDD" id="cd20406">
    <property type="entry name" value="Tudor_Agenet_AtDUF_rpt2_4"/>
    <property type="match status" value="1"/>
</dbReference>
<feature type="region of interest" description="Disordered" evidence="5">
    <location>
        <begin position="113"/>
        <end position="138"/>
    </location>
</feature>
<evidence type="ECO:0000313" key="7">
    <source>
        <dbReference type="EMBL" id="KAK6785180.1"/>
    </source>
</evidence>
<evidence type="ECO:0000256" key="5">
    <source>
        <dbReference type="SAM" id="MobiDB-lite"/>
    </source>
</evidence>
<keyword evidence="3" id="KW-1133">Transmembrane helix</keyword>
<name>A0AAN8TCB2_SOLBU</name>
<dbReference type="Pfam" id="PF24763">
    <property type="entry name" value="CGL160_C"/>
    <property type="match status" value="1"/>
</dbReference>
<feature type="compositionally biased region" description="Polar residues" evidence="5">
    <location>
        <begin position="245"/>
        <end position="255"/>
    </location>
</feature>
<evidence type="ECO:0000259" key="6">
    <source>
        <dbReference type="SMART" id="SM00743"/>
    </source>
</evidence>
<evidence type="ECO:0000256" key="4">
    <source>
        <dbReference type="ARBA" id="ARBA00023136"/>
    </source>
</evidence>
<dbReference type="PANTHER" id="PTHR34118:SF6">
    <property type="entry name" value="PROTEIN CONSERVED ONLY IN THE GREEN LINEAGE 160, CHLOROPLASTIC"/>
    <property type="match status" value="1"/>
</dbReference>
<feature type="region of interest" description="Disordered" evidence="5">
    <location>
        <begin position="239"/>
        <end position="266"/>
    </location>
</feature>
<dbReference type="EMBL" id="JBANQN010000007">
    <property type="protein sequence ID" value="KAK6785180.1"/>
    <property type="molecule type" value="Genomic_DNA"/>
</dbReference>
<dbReference type="Proteomes" id="UP001371456">
    <property type="component" value="Unassembled WGS sequence"/>
</dbReference>
<evidence type="ECO:0000256" key="3">
    <source>
        <dbReference type="ARBA" id="ARBA00022989"/>
    </source>
</evidence>
<evidence type="ECO:0000313" key="8">
    <source>
        <dbReference type="Proteomes" id="UP001371456"/>
    </source>
</evidence>
<proteinExistence type="predicted"/>
<dbReference type="SMART" id="SM00743">
    <property type="entry name" value="Agenet"/>
    <property type="match status" value="2"/>
</dbReference>
<keyword evidence="8" id="KW-1185">Reference proteome</keyword>
<dbReference type="InterPro" id="IPR014002">
    <property type="entry name" value="Agenet_dom_plant"/>
</dbReference>
<evidence type="ECO:0000256" key="1">
    <source>
        <dbReference type="ARBA" id="ARBA00004141"/>
    </source>
</evidence>
<dbReference type="CDD" id="cd20405">
    <property type="entry name" value="Tudor_Agenet_AtDUF_rpt1_3"/>
    <property type="match status" value="1"/>
</dbReference>
<dbReference type="InterPro" id="IPR008395">
    <property type="entry name" value="Agenet-like_dom"/>
</dbReference>
<accession>A0AAN8TCB2</accession>
<gene>
    <name evidence="7" type="ORF">RDI58_018635</name>
</gene>
<dbReference type="AlphaFoldDB" id="A0AAN8TCB2"/>
<sequence>MGFSRGDLVEVGSKEDGFLGSYYEAIVVCQPLKKDYIVQYKTLLKDDQSGPLTEFVTHSELRPVPPEIPVSRFNLNDQVDAFGNDGWWVGRITGQIGSKYFVYFESSGDEFTSTATPISQDSSNNPNPLSIPTQSKQKSVKLSSGVAATGDYAADPPTTTTKLRKYWGEDVDPLTSDDFIWNREFMGRMKKYIQDPQENAPAAAAKEERSGFLSLNRVMNLDSLEVDLTKELTAPSQPVLEPEVENTQAPFTASQKWRPAPTRREQEKWGKAAKAATGGSDVMFREIKHPQGDPKVMAAQSREQYLKLKNKLQLLTVGIGGVGVISAYISYSPEIAISYTAGLIGSLMYLRMLGNSVDSMQSDGPRALIKGAVGQPRLLVPVALVMIFNRWNGILVPEYGFMHLELIPMLVGFFTYKIATFVQAIEEGVSIIGNKSQA</sequence>
<dbReference type="Pfam" id="PF05641">
    <property type="entry name" value="Agenet"/>
    <property type="match status" value="1"/>
</dbReference>
<feature type="domain" description="Agenet" evidence="6">
    <location>
        <begin position="71"/>
        <end position="124"/>
    </location>
</feature>
<evidence type="ECO:0000256" key="2">
    <source>
        <dbReference type="ARBA" id="ARBA00022692"/>
    </source>
</evidence>
<feature type="domain" description="Agenet" evidence="6">
    <location>
        <begin position="1"/>
        <end position="69"/>
    </location>
</feature>